<organism evidence="1 2">
    <name type="scientific">Kineococcus glutinatus</name>
    <dbReference type="NCBI Taxonomy" id="1070872"/>
    <lineage>
        <taxon>Bacteria</taxon>
        <taxon>Bacillati</taxon>
        <taxon>Actinomycetota</taxon>
        <taxon>Actinomycetes</taxon>
        <taxon>Kineosporiales</taxon>
        <taxon>Kineosporiaceae</taxon>
        <taxon>Kineococcus</taxon>
    </lineage>
</organism>
<keyword evidence="2" id="KW-1185">Reference proteome</keyword>
<dbReference type="EMBL" id="BAABIL010000859">
    <property type="protein sequence ID" value="GAA4665619.1"/>
    <property type="molecule type" value="Genomic_DNA"/>
</dbReference>
<proteinExistence type="predicted"/>
<comment type="caution">
    <text evidence="1">The sequence shown here is derived from an EMBL/GenBank/DDBJ whole genome shotgun (WGS) entry which is preliminary data.</text>
</comment>
<protein>
    <submittedName>
        <fullName evidence="1">Uncharacterized protein</fullName>
    </submittedName>
</protein>
<name>A0ABP8VKR9_9ACTN</name>
<accession>A0ABP8VKR9</accession>
<evidence type="ECO:0000313" key="1">
    <source>
        <dbReference type="EMBL" id="GAA4665619.1"/>
    </source>
</evidence>
<dbReference type="Proteomes" id="UP001501195">
    <property type="component" value="Unassembled WGS sequence"/>
</dbReference>
<gene>
    <name evidence="1" type="ORF">GCM10023225_35850</name>
</gene>
<sequence length="65" mass="6675">MDSTIAVNGSLVDAAYVAGLRLRSVSPTLALTWGEVRPQTGGAAAHVVRTSPKTLSGTRHRSSAA</sequence>
<dbReference type="RefSeq" id="WP_345714313.1">
    <property type="nucleotide sequence ID" value="NZ_BAABIL010000859.1"/>
</dbReference>
<reference evidence="2" key="1">
    <citation type="journal article" date="2019" name="Int. J. Syst. Evol. Microbiol.">
        <title>The Global Catalogue of Microorganisms (GCM) 10K type strain sequencing project: providing services to taxonomists for standard genome sequencing and annotation.</title>
        <authorList>
            <consortium name="The Broad Institute Genomics Platform"/>
            <consortium name="The Broad Institute Genome Sequencing Center for Infectious Disease"/>
            <person name="Wu L."/>
            <person name="Ma J."/>
        </authorList>
    </citation>
    <scope>NUCLEOTIDE SEQUENCE [LARGE SCALE GENOMIC DNA]</scope>
    <source>
        <strain evidence="2">JCM 18126</strain>
    </source>
</reference>
<evidence type="ECO:0000313" key="2">
    <source>
        <dbReference type="Proteomes" id="UP001501195"/>
    </source>
</evidence>